<reference evidence="1 2" key="1">
    <citation type="journal article" date="2014" name="Gene">
        <title>Comparative genomic analysis of Lactococcus garvieae phage WP-2, a new member of Picovirinae subfamily of Podoviridae.</title>
        <authorList>
            <person name="Ghasemi S.M."/>
            <person name="Bouzari M."/>
            <person name="Yoon B.H."/>
            <person name="Chang H.I."/>
        </authorList>
    </citation>
    <scope>NUCLEOTIDE SEQUENCE [LARGE SCALE GENOMIC DNA]</scope>
    <source>
        <strain evidence="1">WP-2</strain>
    </source>
</reference>
<gene>
    <name evidence="1" type="ORF">WP2_09</name>
</gene>
<accession>A0A024B3S7</accession>
<sequence>MKLTNRNLILHLVSAGLRTERDYIDDGERTKILRQVKNSDSYVVEVEKFIDNVTIHLIPQFKNLDDYTLDLDPLTYEQLTREYAQ</sequence>
<evidence type="ECO:0000313" key="2">
    <source>
        <dbReference type="Proteomes" id="UP000026904"/>
    </source>
</evidence>
<dbReference type="RefSeq" id="YP_009032586.1">
    <property type="nucleotide sequence ID" value="NC_024149.1"/>
</dbReference>
<dbReference type="GeneID" id="19488292"/>
<dbReference type="KEGG" id="vg:19488292"/>
<name>A0A024B3S7_9CAUD</name>
<protein>
    <submittedName>
        <fullName evidence="1">Uncharacterized protein</fullName>
    </submittedName>
</protein>
<dbReference type="EMBL" id="KJ528544">
    <property type="protein sequence ID" value="AHZ10881.1"/>
    <property type="molecule type" value="Genomic_DNA"/>
</dbReference>
<evidence type="ECO:0000313" key="1">
    <source>
        <dbReference type="EMBL" id="AHZ10881.1"/>
    </source>
</evidence>
<organism evidence="1 2">
    <name type="scientific">Lactococcus phage WP-2</name>
    <dbReference type="NCBI Taxonomy" id="1486423"/>
    <lineage>
        <taxon>Viruses</taxon>
        <taxon>Duplodnaviria</taxon>
        <taxon>Heunggongvirae</taxon>
        <taxon>Uroviricota</taxon>
        <taxon>Caudoviricetes</taxon>
        <taxon>Rountreeviridae</taxon>
        <taxon>Negarvirus</taxon>
        <taxon>Negarvirus WP2</taxon>
    </lineage>
</organism>
<proteinExistence type="predicted"/>
<keyword evidence="2" id="KW-1185">Reference proteome</keyword>
<dbReference type="Proteomes" id="UP000026904">
    <property type="component" value="Segment"/>
</dbReference>